<evidence type="ECO:0000259" key="1">
    <source>
        <dbReference type="Pfam" id="PF06791"/>
    </source>
</evidence>
<dbReference type="InterPro" id="IPR009628">
    <property type="entry name" value="Phage_tape_measure_N"/>
</dbReference>
<evidence type="ECO:0000313" key="2">
    <source>
        <dbReference type="EMBL" id="MFC5358263.1"/>
    </source>
</evidence>
<dbReference type="RefSeq" id="WP_376997981.1">
    <property type="nucleotide sequence ID" value="NZ_JBHSLC010000086.1"/>
</dbReference>
<keyword evidence="3" id="KW-1185">Reference proteome</keyword>
<dbReference type="Proteomes" id="UP001596166">
    <property type="component" value="Unassembled WGS sequence"/>
</dbReference>
<sequence>MAGRNVFARIGVQMDADQARRELESINDGVTKLGNARLDTARTQFEQLGTSVGKTASAYQPLTEAQRRAYEQREDDVQQIGRLQRSYATLGGALSALDVQVQHGHRTAQDAARLQAGLIEAYSKSALAARGYAAANENLTASITGVQRAWVDMHAVIATGKADLDTLIAATRALVDAKVAAAAPMQQRIATMVGITAPTSADGIASRQADLNAWSREIDAVRARLVPGEAAVQRYRAALDDLADAQRLGAVVGADFDAAQAHIEATLNPTAIAAQKEAAAVNALIARLSPADKATRDLAASQVLLDKALSGQVQGVKLSADQHAALTQKLKDCVGANDNSARSTKLAAHEMVNLSYQVQDLGVQLVSGQSPFIALAQQGPQAVMAVGGASRAMALLGTAVGAVLSPVGLAVATLASLAVGTVAVGARAFEVSSQTREFGVAIRAMGRDAELTTGQLRAMVAQMQAAGAGGDESRQAVSGLVRNPNLSSGSIGTITALVPDVAAGTNQGVAETAKALGEAFSGGYDAIKKFDAATGALTATQLESIHAFADQGNQAKALAVFVEALTGRYKGLAEQALTPGQRALTAMGAAWRSFADGIVNSGPVVAVITEIANKLQAIADYFRGPTAQQMAERGRDSIKAALGQAQAEYARFQAETAGYRDKDNPDVVVSGFTGSGSVNQRAEQYRQTIAALTQQWQQAEEAVKTATTTATTGTGQATEAVGKSVEAQRKYVDAVAATVKVQTEVATANAATRTAVEARKQAEKEATANGIEGDERTRLIKLRVQEATRGQTSAIMDQLASLSLAAQGYLALADAYGTGEVAALQQKAANDAVAAAATNAAVNVAELTRQNLLNAASQQAAQTAQAAAGLKLETEWTLKVAEATKDGIGARDEMQRKADVAKATSQLLAYAQAAEAQGSADLAKRLRDLAGEYDRTSKAAAQARQMSIGAEAVRSSKSSLDYAKAELSLMGQMEPVRERALKSLQIQQQAMELFKDTSTDALRQQRDDWIALQEQIADAQAIKSYQLEVQNVAKDIARDWTETMYDAIILKDKNASIIDAFRALGKRIALALLETNIVLPITTAIVGSAPGLFGINTPANQNAAGLTGQASSMATNWAGGKALSWAGDKLGITGSGGITGAIDSFGYSAFGLGGAGAYAVPGATAGTVVQGGMILEPGAGAVGMAEAVPGAAGATAGLSAYLGAAGIGAAAGSLLGGWAGSQANSKAVGGLTGAAAGAGAGALAGTFLFPGVGTLVGALIGGGAGGLGGLIGTQKATVGPNSQGNVVVSGGRFAEGPSAADNGGDATGVRQATAQIAAAFNAMADAYGLRAPDGIYGLFEGGPKVKGNGVRTPEELIRQLVGSLSADGLVGRALGSDVIKGSADLEQIDRYLSLARSIETATTALSDLDKSLAGVQKAAFKAAADGLQPMLAELRAAGEIGASAEYKALVSGQVANLLDDIANPQKWTETQTAVATLTGQLAAWKSVLEQVNPELAATVDTIQRAGLERIYGEYRKSWDASMNEATDRGYLNQLTAVRDRWNASWADDLSAGRDPTKLYEAQAKQIFAGLAAAQLETVVGYFAELDPVMSGLAKSQLEVVRATEAQTTASEQAAALLAANKGLDSRYFSATGRGYLNDVQGLLDSLSADRETLSTGGQDDAKAYAVFWNSLQSSMSQLSAAQMDDVAATFGDAVFGLGGLVRSLRDTAAATAAATAAQQAQVQAAQKVAGTIQSLTSYASGLAFSDLSALAPEQQYSLATSQFNAVSGAAVAGDYNSLSQLQSYSDAYLRTARQQFGSGQGYADAFARVTDVLSRVATVDPDRLTASAMAMETRTQTATINASLGDLIAVMKRVEQLLAANGQKPARVA</sequence>
<dbReference type="EMBL" id="JBHSLC010000086">
    <property type="protein sequence ID" value="MFC5358263.1"/>
    <property type="molecule type" value="Genomic_DNA"/>
</dbReference>
<reference evidence="3" key="1">
    <citation type="journal article" date="2019" name="Int. J. Syst. Evol. Microbiol.">
        <title>The Global Catalogue of Microorganisms (GCM) 10K type strain sequencing project: providing services to taxonomists for standard genome sequencing and annotation.</title>
        <authorList>
            <consortium name="The Broad Institute Genomics Platform"/>
            <consortium name="The Broad Institute Genome Sequencing Center for Infectious Disease"/>
            <person name="Wu L."/>
            <person name="Ma J."/>
        </authorList>
    </citation>
    <scope>NUCLEOTIDE SEQUENCE [LARGE SCALE GENOMIC DNA]</scope>
    <source>
        <strain evidence="3">CCUG 58760</strain>
    </source>
</reference>
<protein>
    <submittedName>
        <fullName evidence="2">Phage tail length tape measure family protein</fullName>
    </submittedName>
</protein>
<organism evidence="2 3">
    <name type="scientific">Azospirillum himalayense</name>
    <dbReference type="NCBI Taxonomy" id="654847"/>
    <lineage>
        <taxon>Bacteria</taxon>
        <taxon>Pseudomonadati</taxon>
        <taxon>Pseudomonadota</taxon>
        <taxon>Alphaproteobacteria</taxon>
        <taxon>Rhodospirillales</taxon>
        <taxon>Azospirillaceae</taxon>
        <taxon>Azospirillum</taxon>
    </lineage>
</organism>
<dbReference type="Pfam" id="PF06791">
    <property type="entry name" value="TMP_2"/>
    <property type="match status" value="1"/>
</dbReference>
<accession>A0ABW0GDP7</accession>
<evidence type="ECO:0000313" key="3">
    <source>
        <dbReference type="Proteomes" id="UP001596166"/>
    </source>
</evidence>
<feature type="domain" description="Bacteriophage tail tape measure N-terminal" evidence="1">
    <location>
        <begin position="338"/>
        <end position="545"/>
    </location>
</feature>
<proteinExistence type="predicted"/>
<name>A0ABW0GDP7_9PROT</name>
<gene>
    <name evidence="2" type="ORF">ACFPMG_25070</name>
</gene>
<comment type="caution">
    <text evidence="2">The sequence shown here is derived from an EMBL/GenBank/DDBJ whole genome shotgun (WGS) entry which is preliminary data.</text>
</comment>